<comment type="caution">
    <text evidence="5">The sequence shown here is derived from an EMBL/GenBank/DDBJ whole genome shotgun (WGS) entry which is preliminary data.</text>
</comment>
<evidence type="ECO:0000313" key="6">
    <source>
        <dbReference type="Proteomes" id="UP000234971"/>
    </source>
</evidence>
<name>A0A2I1Z0L1_STRMT</name>
<keyword evidence="1" id="KW-0328">Glycosyltransferase</keyword>
<dbReference type="EMBL" id="PKIE01000001">
    <property type="protein sequence ID" value="PLA60649.1"/>
    <property type="molecule type" value="Genomic_DNA"/>
</dbReference>
<feature type="domain" description="Glycosyl transferase family 1" evidence="3">
    <location>
        <begin position="317"/>
        <end position="473"/>
    </location>
</feature>
<dbReference type="GO" id="GO:0016757">
    <property type="term" value="F:glycosyltransferase activity"/>
    <property type="evidence" value="ECO:0007669"/>
    <property type="project" value="UniProtKB-KW"/>
</dbReference>
<keyword evidence="2 5" id="KW-0808">Transferase</keyword>
<dbReference type="Pfam" id="PF22145">
    <property type="entry name" value="GtfA_EBD"/>
    <property type="match status" value="1"/>
</dbReference>
<dbReference type="Proteomes" id="UP000234971">
    <property type="component" value="Unassembled WGS sequence"/>
</dbReference>
<dbReference type="AlphaFoldDB" id="A0A2I1Z0L1"/>
<dbReference type="InterPro" id="IPR001296">
    <property type="entry name" value="Glyco_trans_1"/>
</dbReference>
<evidence type="ECO:0000256" key="1">
    <source>
        <dbReference type="ARBA" id="ARBA00022676"/>
    </source>
</evidence>
<accession>A0A2I1Z0L1</accession>
<evidence type="ECO:0000313" key="5">
    <source>
        <dbReference type="EMBL" id="PLA60649.1"/>
    </source>
</evidence>
<reference evidence="5 6" key="1">
    <citation type="submission" date="2017-12" db="EMBL/GenBank/DDBJ databases">
        <title>Phylogenetic diversity of female urinary microbiome.</title>
        <authorList>
            <person name="Thomas-White K."/>
            <person name="Wolfe A.J."/>
        </authorList>
    </citation>
    <scope>NUCLEOTIDE SEQUENCE [LARGE SCALE GENOMIC DNA]</scope>
    <source>
        <strain evidence="5 6">UMB1341</strain>
    </source>
</reference>
<dbReference type="PANTHER" id="PTHR12526">
    <property type="entry name" value="GLYCOSYLTRANSFERASE"/>
    <property type="match status" value="1"/>
</dbReference>
<dbReference type="SUPFAM" id="SSF53756">
    <property type="entry name" value="UDP-Glycosyltransferase/glycogen phosphorylase"/>
    <property type="match status" value="1"/>
</dbReference>
<gene>
    <name evidence="5" type="ORF">CYK18_00050</name>
</gene>
<dbReference type="InterPro" id="IPR054396">
    <property type="entry name" value="GtfA_EBD"/>
</dbReference>
<evidence type="ECO:0000256" key="2">
    <source>
        <dbReference type="ARBA" id="ARBA00022679"/>
    </source>
</evidence>
<proteinExistence type="predicted"/>
<protein>
    <submittedName>
        <fullName evidence="5">Glycosyl transferase family 1</fullName>
    </submittedName>
</protein>
<feature type="domain" description="GtfA extended beta-sheet meander" evidence="4">
    <location>
        <begin position="102"/>
        <end position="193"/>
    </location>
</feature>
<evidence type="ECO:0000259" key="3">
    <source>
        <dbReference type="Pfam" id="PF00534"/>
    </source>
</evidence>
<sequence length="503" mass="58361">MTVYNFNLLLGFEPNGVDVAQAHRLKMFRKLGVETYFVFTHWPNRDQLDYFLSKGYRYNELLFAQLLFTDQLVIEPILSSSEMEMLLGLEKSQQIDSSDESQSYKLDNGEVIVFRYSKYYLDKVQYVDYFSEGYLLRREMYSTRKLVTDYFVLNYQNNHISAELGKRVYHNQDGSVALEEISQKEKRLYLLKDNRLITHEELITFFINKLNLKERDIVLMDRASNIDFARPLLEQSSGAKLGLVFHSEHTFGEHPFSYEYYYPVKYANRFDFMITSTKLQAEILKESFQKEGQQAPKIYTIPVGSLNSLRYADKVRQPQKIMTASRLIYSKRVDLAIRAVVLAHQKGANIDFSIFGQGMEYNGLKELICEYSAEDYIHLKGYARLDDEYIKHSIYLTASTTETFGLTLMEAVGSGLAIVGFDVRYGNPTFILDGKNGYLVPFEGRSDQELVEDMAQRLVELSSKDMEDFYSNSYQLASEYLEESIVELWNGFLGDQTSRIAIS</sequence>
<dbReference type="RefSeq" id="WP_101784374.1">
    <property type="nucleotide sequence ID" value="NZ_JAJNSD010000006.1"/>
</dbReference>
<dbReference type="Gene3D" id="3.40.50.2000">
    <property type="entry name" value="Glycogen Phosphorylase B"/>
    <property type="match status" value="2"/>
</dbReference>
<dbReference type="PANTHER" id="PTHR12526:SF629">
    <property type="entry name" value="TEICHURONIC ACID BIOSYNTHESIS GLYCOSYLTRANSFERASE TUAH-RELATED"/>
    <property type="match status" value="1"/>
</dbReference>
<dbReference type="Pfam" id="PF00534">
    <property type="entry name" value="Glycos_transf_1"/>
    <property type="match status" value="1"/>
</dbReference>
<organism evidence="5 6">
    <name type="scientific">Streptococcus mitis</name>
    <dbReference type="NCBI Taxonomy" id="28037"/>
    <lineage>
        <taxon>Bacteria</taxon>
        <taxon>Bacillati</taxon>
        <taxon>Bacillota</taxon>
        <taxon>Bacilli</taxon>
        <taxon>Lactobacillales</taxon>
        <taxon>Streptococcaceae</taxon>
        <taxon>Streptococcus</taxon>
        <taxon>Streptococcus mitis group</taxon>
    </lineage>
</organism>
<evidence type="ECO:0000259" key="4">
    <source>
        <dbReference type="Pfam" id="PF22145"/>
    </source>
</evidence>